<sequence length="84" mass="9584">MGKIIFFIKAKKDGIPLCLVIIQINRTIGAMLKNKGIESSIDYFYKLLNVAEKLILHNSAIIITTFPKLLRYDFLPIGNNINFQ</sequence>
<proteinExistence type="predicted"/>
<accession>A0ABT5LGA4</accession>
<gene>
    <name evidence="1" type="ORF">PSI23_12735</name>
</gene>
<evidence type="ECO:0000313" key="2">
    <source>
        <dbReference type="Proteomes" id="UP001217178"/>
    </source>
</evidence>
<dbReference type="EMBL" id="JAQRFI010000028">
    <property type="protein sequence ID" value="MDC9590140.1"/>
    <property type="molecule type" value="Genomic_DNA"/>
</dbReference>
<dbReference type="Proteomes" id="UP001217178">
    <property type="component" value="Unassembled WGS sequence"/>
</dbReference>
<dbReference type="RefSeq" id="WP_273555446.1">
    <property type="nucleotide sequence ID" value="NZ_JAQRFI010000028.1"/>
</dbReference>
<reference evidence="1 2" key="1">
    <citation type="submission" date="2023-02" db="EMBL/GenBank/DDBJ databases">
        <title>Entomopathogenic bacteria.</title>
        <authorList>
            <person name="Machado R.A."/>
        </authorList>
    </citation>
    <scope>NUCLEOTIDE SEQUENCE [LARGE SCALE GENOMIC DNA]</scope>
    <source>
        <strain evidence="1 2">XENO-10</strain>
    </source>
</reference>
<comment type="caution">
    <text evidence="1">The sequence shown here is derived from an EMBL/GenBank/DDBJ whole genome shotgun (WGS) entry which is preliminary data.</text>
</comment>
<organism evidence="1 2">
    <name type="scientific">Xenorhabdus yunnanensis</name>
    <dbReference type="NCBI Taxonomy" id="3025878"/>
    <lineage>
        <taxon>Bacteria</taxon>
        <taxon>Pseudomonadati</taxon>
        <taxon>Pseudomonadota</taxon>
        <taxon>Gammaproteobacteria</taxon>
        <taxon>Enterobacterales</taxon>
        <taxon>Morganellaceae</taxon>
        <taxon>Xenorhabdus</taxon>
    </lineage>
</organism>
<protein>
    <recommendedName>
        <fullName evidence="3">Transposase</fullName>
    </recommendedName>
</protein>
<name>A0ABT5LGA4_9GAMM</name>
<keyword evidence="2" id="KW-1185">Reference proteome</keyword>
<evidence type="ECO:0008006" key="3">
    <source>
        <dbReference type="Google" id="ProtNLM"/>
    </source>
</evidence>
<evidence type="ECO:0000313" key="1">
    <source>
        <dbReference type="EMBL" id="MDC9590140.1"/>
    </source>
</evidence>